<dbReference type="InterPro" id="IPR016867">
    <property type="entry name" value="GcvR"/>
</dbReference>
<dbReference type="PROSITE" id="PS51671">
    <property type="entry name" value="ACT"/>
    <property type="match status" value="1"/>
</dbReference>
<evidence type="ECO:0000259" key="2">
    <source>
        <dbReference type="PROSITE" id="PS51671"/>
    </source>
</evidence>
<dbReference type="PANTHER" id="PTHR34875:SF6">
    <property type="entry name" value="UPF0237 PROTEIN MJ1558"/>
    <property type="match status" value="1"/>
</dbReference>
<proteinExistence type="predicted"/>
<keyword evidence="1" id="KW-0804">Transcription</keyword>
<keyword evidence="1" id="KW-0678">Repressor</keyword>
<dbReference type="RefSeq" id="WP_353294899.1">
    <property type="nucleotide sequence ID" value="NZ_BAABWH010000004.1"/>
</dbReference>
<dbReference type="Pfam" id="PF13740">
    <property type="entry name" value="ACT_6"/>
    <property type="match status" value="2"/>
</dbReference>
<dbReference type="SUPFAM" id="SSF55021">
    <property type="entry name" value="ACT-like"/>
    <property type="match status" value="2"/>
</dbReference>
<dbReference type="Proteomes" id="UP001481413">
    <property type="component" value="Unassembled WGS sequence"/>
</dbReference>
<dbReference type="PANTHER" id="PTHR34875">
    <property type="entry name" value="UPF0237 PROTEIN MJ1558"/>
    <property type="match status" value="1"/>
</dbReference>
<evidence type="ECO:0000256" key="1">
    <source>
        <dbReference type="PIRNR" id="PIRNR028103"/>
    </source>
</evidence>
<keyword evidence="4" id="KW-1185">Reference proteome</keyword>
<evidence type="ECO:0000313" key="4">
    <source>
        <dbReference type="Proteomes" id="UP001481413"/>
    </source>
</evidence>
<comment type="caution">
    <text evidence="3">The sequence shown here is derived from an EMBL/GenBank/DDBJ whole genome shotgun (WGS) entry which is preliminary data.</text>
</comment>
<dbReference type="CDD" id="cd04869">
    <property type="entry name" value="ACT_GcvR_2"/>
    <property type="match status" value="1"/>
</dbReference>
<dbReference type="EMBL" id="BAABWH010000004">
    <property type="protein sequence ID" value="GAA6145813.1"/>
    <property type="molecule type" value="Genomic_DNA"/>
</dbReference>
<protein>
    <recommendedName>
        <fullName evidence="1">Glycine cleavage system transcriptional repressor</fullName>
    </recommendedName>
</protein>
<dbReference type="InterPro" id="IPR002912">
    <property type="entry name" value="ACT_dom"/>
</dbReference>
<sequence length="169" mass="18059">MPDFLVLTVIADDKPGIVEQLSTVIADHGGNWLESRMAQMAGKFAGILRISIDGAQKSKLVAALSSLDSSGLQVRVETPSAEKDTLATHSLTLSVVGNDRPGIVREVSQALARIGVNVLELSTQCEPAEMSAVPLFRSEISASIPDSLDHDDVREVLEALSDDLMVELH</sequence>
<organism evidence="3 4">
    <name type="scientific">Thalassolituus maritimus</name>
    <dbReference type="NCBI Taxonomy" id="484498"/>
    <lineage>
        <taxon>Bacteria</taxon>
        <taxon>Pseudomonadati</taxon>
        <taxon>Pseudomonadota</taxon>
        <taxon>Gammaproteobacteria</taxon>
        <taxon>Oceanospirillales</taxon>
        <taxon>Oceanospirillaceae</taxon>
        <taxon>Thalassolituus</taxon>
    </lineage>
</organism>
<dbReference type="PIRSF" id="PIRSF028103">
    <property type="entry name" value="GcvR"/>
    <property type="match status" value="1"/>
</dbReference>
<gene>
    <name evidence="3" type="ORF">NBRC116585_19310</name>
</gene>
<reference evidence="3 4" key="1">
    <citation type="submission" date="2024-04" db="EMBL/GenBank/DDBJ databases">
        <title>Draft genome sequence of Thalassolituus maritimus NBRC 116585.</title>
        <authorList>
            <person name="Miyakawa T."/>
            <person name="Kusuya Y."/>
            <person name="Miura T."/>
        </authorList>
    </citation>
    <scope>NUCLEOTIDE SEQUENCE [LARGE SCALE GENOMIC DNA]</scope>
    <source>
        <strain evidence="3 4">5NW40-0001</strain>
    </source>
</reference>
<accession>A0ABQ0A082</accession>
<dbReference type="Gene3D" id="3.30.70.260">
    <property type="match status" value="2"/>
</dbReference>
<comment type="subcellular location">
    <subcellularLocation>
        <location evidence="1">Cytoplasm</location>
    </subcellularLocation>
</comment>
<dbReference type="InterPro" id="IPR045865">
    <property type="entry name" value="ACT-like_dom_sf"/>
</dbReference>
<evidence type="ECO:0000313" key="3">
    <source>
        <dbReference type="EMBL" id="GAA6145813.1"/>
    </source>
</evidence>
<feature type="domain" description="ACT" evidence="2">
    <location>
        <begin position="92"/>
        <end position="169"/>
    </location>
</feature>
<name>A0ABQ0A082_9GAMM</name>
<dbReference type="InterPro" id="IPR050990">
    <property type="entry name" value="UPF0237/GcvR_regulator"/>
</dbReference>
<keyword evidence="1" id="KW-0963">Cytoplasm</keyword>